<organism evidence="3 4">
    <name type="scientific">Laccaria amethystina LaAM-08-1</name>
    <dbReference type="NCBI Taxonomy" id="1095629"/>
    <lineage>
        <taxon>Eukaryota</taxon>
        <taxon>Fungi</taxon>
        <taxon>Dikarya</taxon>
        <taxon>Basidiomycota</taxon>
        <taxon>Agaricomycotina</taxon>
        <taxon>Agaricomycetes</taxon>
        <taxon>Agaricomycetidae</taxon>
        <taxon>Agaricales</taxon>
        <taxon>Agaricineae</taxon>
        <taxon>Hydnangiaceae</taxon>
        <taxon>Laccaria</taxon>
    </lineage>
</organism>
<reference evidence="4" key="2">
    <citation type="submission" date="2015-01" db="EMBL/GenBank/DDBJ databases">
        <title>Evolutionary Origins and Diversification of the Mycorrhizal Mutualists.</title>
        <authorList>
            <consortium name="DOE Joint Genome Institute"/>
            <consortium name="Mycorrhizal Genomics Consortium"/>
            <person name="Kohler A."/>
            <person name="Kuo A."/>
            <person name="Nagy L.G."/>
            <person name="Floudas D."/>
            <person name="Copeland A."/>
            <person name="Barry K.W."/>
            <person name="Cichocki N."/>
            <person name="Veneault-Fourrey C."/>
            <person name="LaButti K."/>
            <person name="Lindquist E.A."/>
            <person name="Lipzen A."/>
            <person name="Lundell T."/>
            <person name="Morin E."/>
            <person name="Murat C."/>
            <person name="Riley R."/>
            <person name="Ohm R."/>
            <person name="Sun H."/>
            <person name="Tunlid A."/>
            <person name="Henrissat B."/>
            <person name="Grigoriev I.V."/>
            <person name="Hibbett D.S."/>
            <person name="Martin F."/>
        </authorList>
    </citation>
    <scope>NUCLEOTIDE SEQUENCE [LARGE SCALE GENOMIC DNA]</scope>
    <source>
        <strain evidence="4">LaAM-08-1</strain>
    </source>
</reference>
<evidence type="ECO:0000256" key="1">
    <source>
        <dbReference type="SAM" id="MobiDB-lite"/>
    </source>
</evidence>
<dbReference type="EMBL" id="KN838962">
    <property type="protein sequence ID" value="KIJ91832.1"/>
    <property type="molecule type" value="Genomic_DNA"/>
</dbReference>
<dbReference type="InterPro" id="IPR029058">
    <property type="entry name" value="AB_hydrolase_fold"/>
</dbReference>
<dbReference type="Proteomes" id="UP000054477">
    <property type="component" value="Unassembled WGS sequence"/>
</dbReference>
<protein>
    <recommendedName>
        <fullName evidence="2">T6SS Phospholipase effector Tle1-like catalytic domain-containing protein</fullName>
    </recommendedName>
</protein>
<dbReference type="Pfam" id="PF09994">
    <property type="entry name" value="T6SS_Tle1-like_cat"/>
    <property type="match status" value="1"/>
</dbReference>
<dbReference type="AlphaFoldDB" id="A0A0C9X5P8"/>
<sequence length="514" mass="57219">MSTTEEKGHLRSASTFSDTATLTANSPQAPAFIKQGDVSGVKERSLSGGPSPVVVPPDHAARTLVLCFDGTGDQFDSDNSNVVEFFSMLAKDDPDKQMVYYQAGIGTYMPPQIATPLFAKFSKTLDAAFAWNIDAHIMGGYEFLMQNYKAGDRICIFGFSRGAYTARCLAGMIHKVGLLPACNHQQVPFAYKMYTRANDLGWKQSNAFKRSFSIDVDIEFVGVWDTVSSVGIIPRRLPFTTSNTIVRTFRHAISLDERRAKFKANLWNRPKVNEQTLSVTDQHVALIEQKAGPHPSKSRLQALERQYGVERIKPTDIDEVWFAGCHCDVGGGSVANGAKPVLARIPLRWMIRECFKRETGIMFHADALKLIGLNPSSLYPLVSPRPPALPLFSTLSLQPIPKTPQEPKYDATEAFPAESEEELELHDALAPIYDQLALSRGWWIVEVIPLRPRRQKSDDNWVTWFALNLGRGRFIPGQAKKGVRVHRSVKTRMDAEGGYTPKANLDLGCVTWVD</sequence>
<dbReference type="PANTHER" id="PTHR33840:SF2">
    <property type="entry name" value="TLE1 PHOSPHOLIPASE DOMAIN-CONTAINING PROTEIN"/>
    <property type="match status" value="1"/>
</dbReference>
<dbReference type="PANTHER" id="PTHR33840">
    <property type="match status" value="1"/>
</dbReference>
<dbReference type="SUPFAM" id="SSF53474">
    <property type="entry name" value="alpha/beta-Hydrolases"/>
    <property type="match status" value="1"/>
</dbReference>
<gene>
    <name evidence="3" type="ORF">K443DRAFT_652902</name>
</gene>
<proteinExistence type="predicted"/>
<feature type="region of interest" description="Disordered" evidence="1">
    <location>
        <begin position="1"/>
        <end position="21"/>
    </location>
</feature>
<reference evidence="3 4" key="1">
    <citation type="submission" date="2014-04" db="EMBL/GenBank/DDBJ databases">
        <authorList>
            <consortium name="DOE Joint Genome Institute"/>
            <person name="Kuo A."/>
            <person name="Kohler A."/>
            <person name="Nagy L.G."/>
            <person name="Floudas D."/>
            <person name="Copeland A."/>
            <person name="Barry K.W."/>
            <person name="Cichocki N."/>
            <person name="Veneault-Fourrey C."/>
            <person name="LaButti K."/>
            <person name="Lindquist E.A."/>
            <person name="Lipzen A."/>
            <person name="Lundell T."/>
            <person name="Morin E."/>
            <person name="Murat C."/>
            <person name="Sun H."/>
            <person name="Tunlid A."/>
            <person name="Henrissat B."/>
            <person name="Grigoriev I.V."/>
            <person name="Hibbett D.S."/>
            <person name="Martin F."/>
            <person name="Nordberg H.P."/>
            <person name="Cantor M.N."/>
            <person name="Hua S.X."/>
        </authorList>
    </citation>
    <scope>NUCLEOTIDE SEQUENCE [LARGE SCALE GENOMIC DNA]</scope>
    <source>
        <strain evidence="3 4">LaAM-08-1</strain>
    </source>
</reference>
<dbReference type="OrthoDB" id="3162439at2759"/>
<feature type="compositionally biased region" description="Polar residues" evidence="1">
    <location>
        <begin position="12"/>
        <end position="21"/>
    </location>
</feature>
<accession>A0A0C9X5P8</accession>
<dbReference type="InterPro" id="IPR018712">
    <property type="entry name" value="Tle1-like_cat"/>
</dbReference>
<name>A0A0C9X5P8_9AGAR</name>
<keyword evidence="4" id="KW-1185">Reference proteome</keyword>
<dbReference type="HOGENOM" id="CLU_005049_5_0_1"/>
<evidence type="ECO:0000313" key="3">
    <source>
        <dbReference type="EMBL" id="KIJ91832.1"/>
    </source>
</evidence>
<feature type="domain" description="T6SS Phospholipase effector Tle1-like catalytic" evidence="2">
    <location>
        <begin position="62"/>
        <end position="353"/>
    </location>
</feature>
<dbReference type="STRING" id="1095629.A0A0C9X5P8"/>
<evidence type="ECO:0000259" key="2">
    <source>
        <dbReference type="Pfam" id="PF09994"/>
    </source>
</evidence>
<evidence type="ECO:0000313" key="4">
    <source>
        <dbReference type="Proteomes" id="UP000054477"/>
    </source>
</evidence>